<proteinExistence type="predicted"/>
<evidence type="ECO:0000256" key="3">
    <source>
        <dbReference type="ARBA" id="ARBA00022722"/>
    </source>
</evidence>
<evidence type="ECO:0000256" key="1">
    <source>
        <dbReference type="ARBA" id="ARBA00022679"/>
    </source>
</evidence>
<comment type="caution">
    <text evidence="8">The sequence shown here is derived from an EMBL/GenBank/DDBJ whole genome shotgun (WGS) entry which is preliminary data.</text>
</comment>
<gene>
    <name evidence="8" type="ORF">ACEWY4_007814</name>
</gene>
<accession>A0ABD1K953</accession>
<dbReference type="GO" id="GO:0016787">
    <property type="term" value="F:hydrolase activity"/>
    <property type="evidence" value="ECO:0007669"/>
    <property type="project" value="UniProtKB-KW"/>
</dbReference>
<dbReference type="GO" id="GO:0003964">
    <property type="term" value="F:RNA-directed DNA polymerase activity"/>
    <property type="evidence" value="ECO:0007669"/>
    <property type="project" value="UniProtKB-KW"/>
</dbReference>
<dbReference type="FunFam" id="3.10.20.370:FF:000001">
    <property type="entry name" value="Retrovirus-related Pol polyprotein from transposon 17.6-like protein"/>
    <property type="match status" value="1"/>
</dbReference>
<reference evidence="8 9" key="1">
    <citation type="submission" date="2024-09" db="EMBL/GenBank/DDBJ databases">
        <title>A chromosome-level genome assembly of Gray's grenadier anchovy, Coilia grayii.</title>
        <authorList>
            <person name="Fu Z."/>
        </authorList>
    </citation>
    <scope>NUCLEOTIDE SEQUENCE [LARGE SCALE GENOMIC DNA]</scope>
    <source>
        <strain evidence="8">G4</strain>
        <tissue evidence="8">Muscle</tissue>
    </source>
</reference>
<dbReference type="Proteomes" id="UP001591681">
    <property type="component" value="Unassembled WGS sequence"/>
</dbReference>
<keyword evidence="3" id="KW-0540">Nuclease</keyword>
<dbReference type="PANTHER" id="PTHR34072:SF49">
    <property type="entry name" value="RIBONUCLEASE H"/>
    <property type="match status" value="1"/>
</dbReference>
<keyword evidence="9" id="KW-1185">Reference proteome</keyword>
<evidence type="ECO:0000256" key="5">
    <source>
        <dbReference type="ARBA" id="ARBA00022801"/>
    </source>
</evidence>
<keyword evidence="1" id="KW-0808">Transferase</keyword>
<dbReference type="Pfam" id="PF17917">
    <property type="entry name" value="RT_RNaseH"/>
    <property type="match status" value="1"/>
</dbReference>
<dbReference type="GO" id="GO:0004519">
    <property type="term" value="F:endonuclease activity"/>
    <property type="evidence" value="ECO:0007669"/>
    <property type="project" value="UniProtKB-KW"/>
</dbReference>
<dbReference type="AlphaFoldDB" id="A0ABD1K953"/>
<evidence type="ECO:0000313" key="8">
    <source>
        <dbReference type="EMBL" id="KAL2095666.1"/>
    </source>
</evidence>
<keyword evidence="2" id="KW-0548">Nucleotidyltransferase</keyword>
<evidence type="ECO:0000256" key="4">
    <source>
        <dbReference type="ARBA" id="ARBA00022759"/>
    </source>
</evidence>
<dbReference type="PANTHER" id="PTHR34072">
    <property type="entry name" value="ENZYMATIC POLYPROTEIN-RELATED"/>
    <property type="match status" value="1"/>
</dbReference>
<feature type="domain" description="Reverse transcriptase RNase H-like" evidence="7">
    <location>
        <begin position="136"/>
        <end position="213"/>
    </location>
</feature>
<evidence type="ECO:0000259" key="7">
    <source>
        <dbReference type="Pfam" id="PF17917"/>
    </source>
</evidence>
<dbReference type="EMBL" id="JBHFQA010000007">
    <property type="protein sequence ID" value="KAL2095666.1"/>
    <property type="molecule type" value="Genomic_DNA"/>
</dbReference>
<dbReference type="InterPro" id="IPR041373">
    <property type="entry name" value="RT_RNaseH"/>
</dbReference>
<evidence type="ECO:0000256" key="2">
    <source>
        <dbReference type="ARBA" id="ARBA00022695"/>
    </source>
</evidence>
<keyword evidence="5" id="KW-0378">Hydrolase</keyword>
<name>A0ABD1K953_9TELE</name>
<keyword evidence="4" id="KW-0255">Endonuclease</keyword>
<dbReference type="Gene3D" id="3.10.20.370">
    <property type="match status" value="1"/>
</dbReference>
<organism evidence="8 9">
    <name type="scientific">Coilia grayii</name>
    <name type="common">Gray's grenadier anchovy</name>
    <dbReference type="NCBI Taxonomy" id="363190"/>
    <lineage>
        <taxon>Eukaryota</taxon>
        <taxon>Metazoa</taxon>
        <taxon>Chordata</taxon>
        <taxon>Craniata</taxon>
        <taxon>Vertebrata</taxon>
        <taxon>Euteleostomi</taxon>
        <taxon>Actinopterygii</taxon>
        <taxon>Neopterygii</taxon>
        <taxon>Teleostei</taxon>
        <taxon>Clupei</taxon>
        <taxon>Clupeiformes</taxon>
        <taxon>Clupeoidei</taxon>
        <taxon>Engraulidae</taxon>
        <taxon>Coilinae</taxon>
        <taxon>Coilia</taxon>
    </lineage>
</organism>
<dbReference type="InterPro" id="IPR043502">
    <property type="entry name" value="DNA/RNA_pol_sf"/>
</dbReference>
<sequence length="318" mass="34835">MRTTLVGDSLEVEVLVEGKKVPYILPESQLTLFSEGLFRESLQASVVAWDWAFTACRRLEAVESQGPCLGVARLRSDCRPQTETAVWARVPEASLGSRMFCLKTAIMVTSGVLAAQWSDGKMAEHCSRFFPSVPALYTDASLHVLGAVLAQVQEGREHIISYASRGLQDGKHNDQNYSAFKLEFLALKWAVTEKFRDYLWGSIFRVFTASASFAKSKAWDCIDHWNADTFSWLPEAAAVVATAVTARRVEARRLMGRVPGPELGAGQDWRLVTAGEQTYLERMAVPPGYGETTARGIGETGGVRWGIGQTTASAGGAY</sequence>
<evidence type="ECO:0000256" key="6">
    <source>
        <dbReference type="ARBA" id="ARBA00022918"/>
    </source>
</evidence>
<keyword evidence="6" id="KW-0695">RNA-directed DNA polymerase</keyword>
<evidence type="ECO:0000313" key="9">
    <source>
        <dbReference type="Proteomes" id="UP001591681"/>
    </source>
</evidence>
<protein>
    <recommendedName>
        <fullName evidence="7">Reverse transcriptase RNase H-like domain-containing protein</fullName>
    </recommendedName>
</protein>
<dbReference type="SUPFAM" id="SSF56672">
    <property type="entry name" value="DNA/RNA polymerases"/>
    <property type="match status" value="1"/>
</dbReference>